<protein>
    <submittedName>
        <fullName evidence="4">Virulence-associated protein</fullName>
    </submittedName>
</protein>
<dbReference type="HOGENOM" id="CLU_162018_2_2_5"/>
<comment type="similarity">
    <text evidence="1">Belongs to the VapB family.</text>
</comment>
<feature type="domain" description="SpoVT-AbrB" evidence="3">
    <location>
        <begin position="4"/>
        <end position="44"/>
    </location>
</feature>
<dbReference type="InterPro" id="IPR007159">
    <property type="entry name" value="SpoVT-AbrB_dom"/>
</dbReference>
<dbReference type="Proteomes" id="UP000005732">
    <property type="component" value="Unassembled WGS sequence"/>
</dbReference>
<evidence type="ECO:0000313" key="4">
    <source>
        <dbReference type="EMBL" id="EJC82224.1"/>
    </source>
</evidence>
<keyword evidence="2" id="KW-0238">DNA-binding</keyword>
<dbReference type="PANTHER" id="PTHR37550:SF3">
    <property type="entry name" value="ANTITOXIN VAPB1"/>
    <property type="match status" value="1"/>
</dbReference>
<sequence>METAKIFWSGRSQAVRLPKQFRFAGDTVAIRRQGRAIILEPISDGWEWLADVTGPVDPDFATAVEEQPAQQEHQSIRFETSIRLPSGSLK</sequence>
<dbReference type="InterPro" id="IPR051734">
    <property type="entry name" value="VapB_TA_antitoxins"/>
</dbReference>
<dbReference type="RefSeq" id="WP_003583790.1">
    <property type="nucleotide sequence ID" value="NZ_JH719395.1"/>
</dbReference>
<organism evidence="4 5">
    <name type="scientific">Rhizobium leguminosarum bv. trifolii WSM2297</name>
    <dbReference type="NCBI Taxonomy" id="754762"/>
    <lineage>
        <taxon>Bacteria</taxon>
        <taxon>Pseudomonadati</taxon>
        <taxon>Pseudomonadota</taxon>
        <taxon>Alphaproteobacteria</taxon>
        <taxon>Hyphomicrobiales</taxon>
        <taxon>Rhizobiaceae</taxon>
        <taxon>Rhizobium/Agrobacterium group</taxon>
        <taxon>Rhizobium</taxon>
    </lineage>
</organism>
<dbReference type="OrthoDB" id="7173678at2"/>
<gene>
    <name evidence="4" type="ORF">Rleg4DRAFT_3930</name>
</gene>
<evidence type="ECO:0000259" key="3">
    <source>
        <dbReference type="PROSITE" id="PS51740"/>
    </source>
</evidence>
<dbReference type="AlphaFoldDB" id="J0KWX6"/>
<dbReference type="PANTHER" id="PTHR37550">
    <property type="entry name" value="ANTITOXIN VAPB1"/>
    <property type="match status" value="1"/>
</dbReference>
<dbReference type="EMBL" id="JH719395">
    <property type="protein sequence ID" value="EJC82224.1"/>
    <property type="molecule type" value="Genomic_DNA"/>
</dbReference>
<dbReference type="PROSITE" id="PS51740">
    <property type="entry name" value="SPOVT_ABRB"/>
    <property type="match status" value="1"/>
</dbReference>
<evidence type="ECO:0000256" key="1">
    <source>
        <dbReference type="ARBA" id="ARBA00007924"/>
    </source>
</evidence>
<dbReference type="SMART" id="SM00966">
    <property type="entry name" value="SpoVT_AbrB"/>
    <property type="match status" value="1"/>
</dbReference>
<name>J0KWX6_RHILT</name>
<evidence type="ECO:0000313" key="5">
    <source>
        <dbReference type="Proteomes" id="UP000005732"/>
    </source>
</evidence>
<proteinExistence type="inferred from homology"/>
<accession>J0KWX6</accession>
<reference evidence="4 5" key="1">
    <citation type="submission" date="2012-02" db="EMBL/GenBank/DDBJ databases">
        <title>Improved High-Quality Draft Sequence of Rhizobium leguminosarum bv. trifolii WSM2297.</title>
        <authorList>
            <consortium name="US DOE Joint Genome Institute"/>
            <person name="Lucas S."/>
            <person name="Han J."/>
            <person name="Lapidus A."/>
            <person name="Cheng J.-F."/>
            <person name="Goodwin L."/>
            <person name="Pitluck S."/>
            <person name="Peters L."/>
            <person name="Ovchinnikova G."/>
            <person name="Zhang X."/>
            <person name="Detter J.C."/>
            <person name="Han C."/>
            <person name="Tapia R."/>
            <person name="Land M."/>
            <person name="Hauser L."/>
            <person name="Kyrpides N."/>
            <person name="Ivanova N."/>
            <person name="Pagani I."/>
            <person name="Brau L."/>
            <person name="Yates R."/>
            <person name="O'Hara G."/>
            <person name="Rui T."/>
            <person name="Howieson J."/>
            <person name="Reeve W."/>
            <person name="Woyke T."/>
        </authorList>
    </citation>
    <scope>NUCLEOTIDE SEQUENCE [LARGE SCALE GENOMIC DNA]</scope>
    <source>
        <strain evidence="4 5">WSM2297</strain>
    </source>
</reference>
<dbReference type="InterPro" id="IPR047976">
    <property type="entry name" value="Anti_VapB2-like"/>
</dbReference>
<dbReference type="NCBIfam" id="NF040493">
    <property type="entry name" value="TA_anti_VapB"/>
    <property type="match status" value="1"/>
</dbReference>
<evidence type="ECO:0000256" key="2">
    <source>
        <dbReference type="PROSITE-ProRule" id="PRU01076"/>
    </source>
</evidence>
<dbReference type="Pfam" id="PF04014">
    <property type="entry name" value="MazE_antitoxin"/>
    <property type="match status" value="1"/>
</dbReference>
<dbReference type="InterPro" id="IPR037914">
    <property type="entry name" value="SpoVT-AbrB_sf"/>
</dbReference>
<dbReference type="GO" id="GO:0003677">
    <property type="term" value="F:DNA binding"/>
    <property type="evidence" value="ECO:0007669"/>
    <property type="project" value="UniProtKB-UniRule"/>
</dbReference>
<dbReference type="SUPFAM" id="SSF89447">
    <property type="entry name" value="AbrB/MazE/MraZ-like"/>
    <property type="match status" value="1"/>
</dbReference>
<dbReference type="Gene3D" id="2.10.260.10">
    <property type="match status" value="1"/>
</dbReference>